<protein>
    <submittedName>
        <fullName evidence="1">Uncharacterized protein</fullName>
    </submittedName>
</protein>
<gene>
    <name evidence="1" type="ORF">UW84_C0052G0002</name>
</gene>
<organism evidence="1 2">
    <name type="scientific">Candidatus Collierbacteria bacterium GW2011_GWA2_44_99</name>
    <dbReference type="NCBI Taxonomy" id="1618380"/>
    <lineage>
        <taxon>Bacteria</taxon>
        <taxon>Candidatus Collieribacteriota</taxon>
    </lineage>
</organism>
<sequence length="150" mass="17175">MYSETLLSLLDTEIPLAIKKEIFRLKSIKLVENQGSILWTRRLGEDRVINKGSVAKAFGVDLKTKPILVSDTQEGPPQCYRRLKLYQGRPNYYYAVETQFNTIDNEESNSTSQEGILKLSDEKSNLIHNNDPEITMSLRLLLEEQVLINS</sequence>
<evidence type="ECO:0000313" key="1">
    <source>
        <dbReference type="EMBL" id="KKT84669.1"/>
    </source>
</evidence>
<dbReference type="EMBL" id="LCJW01000052">
    <property type="protein sequence ID" value="KKT84669.1"/>
    <property type="molecule type" value="Genomic_DNA"/>
</dbReference>
<evidence type="ECO:0000313" key="2">
    <source>
        <dbReference type="Proteomes" id="UP000034797"/>
    </source>
</evidence>
<dbReference type="AlphaFoldDB" id="A0A0G1NKG3"/>
<dbReference type="Proteomes" id="UP000034797">
    <property type="component" value="Unassembled WGS sequence"/>
</dbReference>
<name>A0A0G1NKG3_9BACT</name>
<accession>A0A0G1NKG3</accession>
<reference evidence="1 2" key="1">
    <citation type="journal article" date="2015" name="Nature">
        <title>rRNA introns, odd ribosomes, and small enigmatic genomes across a large radiation of phyla.</title>
        <authorList>
            <person name="Brown C.T."/>
            <person name="Hug L.A."/>
            <person name="Thomas B.C."/>
            <person name="Sharon I."/>
            <person name="Castelle C.J."/>
            <person name="Singh A."/>
            <person name="Wilkins M.J."/>
            <person name="Williams K.H."/>
            <person name="Banfield J.F."/>
        </authorList>
    </citation>
    <scope>NUCLEOTIDE SEQUENCE [LARGE SCALE GENOMIC DNA]</scope>
</reference>
<proteinExistence type="predicted"/>
<comment type="caution">
    <text evidence="1">The sequence shown here is derived from an EMBL/GenBank/DDBJ whole genome shotgun (WGS) entry which is preliminary data.</text>
</comment>